<organism evidence="5 6">
    <name type="scientific">[Roseibacterium] beibuensis</name>
    <dbReference type="NCBI Taxonomy" id="1193142"/>
    <lineage>
        <taxon>Bacteria</taxon>
        <taxon>Pseudomonadati</taxon>
        <taxon>Pseudomonadota</taxon>
        <taxon>Alphaproteobacteria</taxon>
        <taxon>Rhodobacterales</taxon>
        <taxon>Roseobacteraceae</taxon>
        <taxon>Roseicyclus</taxon>
    </lineage>
</organism>
<dbReference type="Pfam" id="PF07687">
    <property type="entry name" value="M20_dimer"/>
    <property type="match status" value="1"/>
</dbReference>
<name>A0ABP9L798_9RHOB</name>
<evidence type="ECO:0000256" key="2">
    <source>
        <dbReference type="ARBA" id="ARBA00022723"/>
    </source>
</evidence>
<dbReference type="InterPro" id="IPR002933">
    <property type="entry name" value="Peptidase_M20"/>
</dbReference>
<accession>A0ABP9L798</accession>
<dbReference type="EMBL" id="BAABHW010000001">
    <property type="protein sequence ID" value="GAA5069700.1"/>
    <property type="molecule type" value="Genomic_DNA"/>
</dbReference>
<evidence type="ECO:0000256" key="3">
    <source>
        <dbReference type="ARBA" id="ARBA00022801"/>
    </source>
</evidence>
<dbReference type="NCBIfam" id="NF005478">
    <property type="entry name" value="PRK07079.1"/>
    <property type="match status" value="1"/>
</dbReference>
<keyword evidence="1" id="KW-0645">Protease</keyword>
<feature type="domain" description="Peptidase M20 dimerisation" evidence="4">
    <location>
        <begin position="211"/>
        <end position="356"/>
    </location>
</feature>
<protein>
    <submittedName>
        <fullName evidence="5">M20 family metallopeptidase</fullName>
    </submittedName>
</protein>
<dbReference type="Gene3D" id="3.30.70.360">
    <property type="match status" value="1"/>
</dbReference>
<dbReference type="Gene3D" id="3.40.630.10">
    <property type="entry name" value="Zn peptidases"/>
    <property type="match status" value="1"/>
</dbReference>
<evidence type="ECO:0000256" key="1">
    <source>
        <dbReference type="ARBA" id="ARBA00022670"/>
    </source>
</evidence>
<dbReference type="InterPro" id="IPR051458">
    <property type="entry name" value="Cyt/Met_Dipeptidase"/>
</dbReference>
<dbReference type="InterPro" id="IPR011650">
    <property type="entry name" value="Peptidase_M20_dimer"/>
</dbReference>
<dbReference type="RefSeq" id="WP_259546154.1">
    <property type="nucleotide sequence ID" value="NZ_BAABHW010000001.1"/>
</dbReference>
<dbReference type="PANTHER" id="PTHR43270:SF12">
    <property type="entry name" value="SUCCINYL-DIAMINOPIMELATE DESUCCINYLASE"/>
    <property type="match status" value="1"/>
</dbReference>
<dbReference type="SUPFAM" id="SSF53187">
    <property type="entry name" value="Zn-dependent exopeptidases"/>
    <property type="match status" value="1"/>
</dbReference>
<proteinExistence type="predicted"/>
<reference evidence="6" key="1">
    <citation type="journal article" date="2019" name="Int. J. Syst. Evol. Microbiol.">
        <title>The Global Catalogue of Microorganisms (GCM) 10K type strain sequencing project: providing services to taxonomists for standard genome sequencing and annotation.</title>
        <authorList>
            <consortium name="The Broad Institute Genomics Platform"/>
            <consortium name="The Broad Institute Genome Sequencing Center for Infectious Disease"/>
            <person name="Wu L."/>
            <person name="Ma J."/>
        </authorList>
    </citation>
    <scope>NUCLEOTIDE SEQUENCE [LARGE SCALE GENOMIC DNA]</scope>
    <source>
        <strain evidence="6">JCM 18015</strain>
    </source>
</reference>
<evidence type="ECO:0000313" key="5">
    <source>
        <dbReference type="EMBL" id="GAA5069700.1"/>
    </source>
</evidence>
<dbReference type="Proteomes" id="UP001499910">
    <property type="component" value="Unassembled WGS sequence"/>
</dbReference>
<dbReference type="PANTHER" id="PTHR43270">
    <property type="entry name" value="BETA-ALA-HIS DIPEPTIDASE"/>
    <property type="match status" value="1"/>
</dbReference>
<keyword evidence="3" id="KW-0378">Hydrolase</keyword>
<keyword evidence="6" id="KW-1185">Reference proteome</keyword>
<evidence type="ECO:0000313" key="6">
    <source>
        <dbReference type="Proteomes" id="UP001499910"/>
    </source>
</evidence>
<dbReference type="Pfam" id="PF01546">
    <property type="entry name" value="Peptidase_M20"/>
    <property type="match status" value="1"/>
</dbReference>
<gene>
    <name evidence="5" type="ORF">GCM10023209_11650</name>
</gene>
<sequence>MSDSPDPTDSRATATRYGEDIAGSAAFRAALADLIAFRTDASADDAGPQIAAYLDHVETGFAAIGFETERTTAEGHPFLIARRIEDPDRPTVLGYAHGDTVPGMDGQWREGRDPWTLTEAAGEARLYGRGIADNKGQFLVNLTAVQAAMAARGGRLGFNLIWIVEMGEEIGSPGLRELCTARKDDLAADLLVASDGPRIAVDRPTIFLGARGGRTFKLHLKRREGGRHSGNFGGLLRNPGLEMAHALACISDARGAIKVPGWTPEGGIPRPVRAALLGLTPAGGEIDEGWGTPNMTPAERVHGWNSAEILAFTCGAPEHPVNAIPPEATAWVQLRYVVGLEEDRLADHLRAHLAREGFGDIEVEEIGPAFAASATPPDHAAARFAVQSLERTTGARPVVLPSLGGSLPNDIFTDILGLPTVWVPHSYPGCSQHAPNEHLPTAIFADATRLMAGLYWDLGEVTRDTLLGQD</sequence>
<keyword evidence="2" id="KW-0479">Metal-binding</keyword>
<evidence type="ECO:0000259" key="4">
    <source>
        <dbReference type="Pfam" id="PF07687"/>
    </source>
</evidence>
<comment type="caution">
    <text evidence="5">The sequence shown here is derived from an EMBL/GenBank/DDBJ whole genome shotgun (WGS) entry which is preliminary data.</text>
</comment>